<gene>
    <name evidence="15" type="ORF">DSCO28_60050</name>
</gene>
<evidence type="ECO:0000313" key="16">
    <source>
        <dbReference type="Proteomes" id="UP000425960"/>
    </source>
</evidence>
<feature type="domain" description="TonB-dependent receptor-like beta-barrel" evidence="13">
    <location>
        <begin position="181"/>
        <end position="620"/>
    </location>
</feature>
<evidence type="ECO:0000256" key="1">
    <source>
        <dbReference type="ARBA" id="ARBA00004571"/>
    </source>
</evidence>
<name>A0A5K7ZYU3_9BACT</name>
<protein>
    <submittedName>
        <fullName evidence="15">Ligand-gated channel</fullName>
    </submittedName>
</protein>
<dbReference type="InterPro" id="IPR036942">
    <property type="entry name" value="Beta-barrel_TonB_sf"/>
</dbReference>
<keyword evidence="7" id="KW-0406">Ion transport</keyword>
<sequence>MVTAHKSKEDKQDIPASISVADGLTMQDFGMDELDTLTGFIPNVSVNKSQTHAGQIVFRGIGGMTNMNKIFNINVDGVTIPYTAIDTFLDVERVEILRGSQSSLYGRNTHAGVVNVITVKPTSEFTLDAGVDYKSYNTQKIKTAFGGPVGDNQAYRVALGYNHTDGYMENDFLGTDDGSRYEKISGRAIYDYTPSNDSLIRFSIFGDGYDGGFDEFFLLSQGIGTSTMNNEEGKAKAHLVSPTLTWETKVNSFDLTSTTNYSSSNSQTVFDLDYTMMDMMIFNYDEDFNTLTQEFRLADGASGAFKWLAGAFFMLEEFESMTDMGFGNDAATVGYILGMHMIGDGSIDSQGVALFGQAAYTFFEKFELRMRLRLDYEHRELTWQGRTEMSGSSIAPAQDYTRDDDWLGVMPAVSISYAPAENQKIYASIDRGYKVGDYAANQVDINAVVEPVDPEYTMTYEIGYNALLADRRLEFSCAVFYIDWTNMQVSVVKGNVALMQNAAEAHTYGAEFEARWRPVRGLDLFSCLGLLEGEFDRYDNHPDSVDLSGNALPNAHEYNFSVGAIYRHDRGFFASVSANFLGPKFLDELNEVEQDSYTLVNAKAGYEADHWSLYLYGRNLLDEEYLVYTHTDAGRIGETAVVGAQFSYLF</sequence>
<evidence type="ECO:0000256" key="5">
    <source>
        <dbReference type="ARBA" id="ARBA00022692"/>
    </source>
</evidence>
<evidence type="ECO:0000259" key="14">
    <source>
        <dbReference type="Pfam" id="PF07715"/>
    </source>
</evidence>
<evidence type="ECO:0000259" key="13">
    <source>
        <dbReference type="Pfam" id="PF00593"/>
    </source>
</evidence>
<dbReference type="AlphaFoldDB" id="A0A5K7ZYU3"/>
<evidence type="ECO:0000256" key="3">
    <source>
        <dbReference type="ARBA" id="ARBA00022452"/>
    </source>
</evidence>
<evidence type="ECO:0000256" key="8">
    <source>
        <dbReference type="ARBA" id="ARBA00023077"/>
    </source>
</evidence>
<keyword evidence="8 12" id="KW-0798">TonB box</keyword>
<dbReference type="SUPFAM" id="SSF56935">
    <property type="entry name" value="Porins"/>
    <property type="match status" value="1"/>
</dbReference>
<dbReference type="GO" id="GO:0006826">
    <property type="term" value="P:iron ion transport"/>
    <property type="evidence" value="ECO:0007669"/>
    <property type="project" value="UniProtKB-KW"/>
</dbReference>
<evidence type="ECO:0000256" key="12">
    <source>
        <dbReference type="RuleBase" id="RU003357"/>
    </source>
</evidence>
<keyword evidence="4" id="KW-0410">Iron transport</keyword>
<accession>A0A5K7ZYU3</accession>
<evidence type="ECO:0000256" key="2">
    <source>
        <dbReference type="ARBA" id="ARBA00022448"/>
    </source>
</evidence>
<organism evidence="15 16">
    <name type="scientific">Desulfosarcina ovata subsp. sediminis</name>
    <dbReference type="NCBI Taxonomy" id="885957"/>
    <lineage>
        <taxon>Bacteria</taxon>
        <taxon>Pseudomonadati</taxon>
        <taxon>Thermodesulfobacteriota</taxon>
        <taxon>Desulfobacteria</taxon>
        <taxon>Desulfobacterales</taxon>
        <taxon>Desulfosarcinaceae</taxon>
        <taxon>Desulfosarcina</taxon>
    </lineage>
</organism>
<dbReference type="Pfam" id="PF00593">
    <property type="entry name" value="TonB_dep_Rec_b-barrel"/>
    <property type="match status" value="1"/>
</dbReference>
<dbReference type="PANTHER" id="PTHR32552:SF81">
    <property type="entry name" value="TONB-DEPENDENT OUTER MEMBRANE RECEPTOR"/>
    <property type="match status" value="1"/>
</dbReference>
<evidence type="ECO:0000256" key="4">
    <source>
        <dbReference type="ARBA" id="ARBA00022496"/>
    </source>
</evidence>
<dbReference type="KEGG" id="dov:DSCO28_60050"/>
<keyword evidence="5 11" id="KW-0812">Transmembrane</keyword>
<comment type="similarity">
    <text evidence="11 12">Belongs to the TonB-dependent receptor family.</text>
</comment>
<keyword evidence="3 11" id="KW-1134">Transmembrane beta strand</keyword>
<keyword evidence="2 11" id="KW-0813">Transport</keyword>
<keyword evidence="10 11" id="KW-0998">Cell outer membrane</keyword>
<keyword evidence="6" id="KW-0408">Iron</keyword>
<dbReference type="RefSeq" id="WP_155325051.1">
    <property type="nucleotide sequence ID" value="NZ_AP021876.1"/>
</dbReference>
<dbReference type="Gene3D" id="2.40.170.20">
    <property type="entry name" value="TonB-dependent receptor, beta-barrel domain"/>
    <property type="match status" value="1"/>
</dbReference>
<evidence type="ECO:0000256" key="6">
    <source>
        <dbReference type="ARBA" id="ARBA00023004"/>
    </source>
</evidence>
<keyword evidence="9 11" id="KW-0472">Membrane</keyword>
<evidence type="ECO:0000313" key="15">
    <source>
        <dbReference type="EMBL" id="BBO85439.1"/>
    </source>
</evidence>
<feature type="domain" description="TonB-dependent receptor plug" evidence="14">
    <location>
        <begin position="10"/>
        <end position="113"/>
    </location>
</feature>
<evidence type="ECO:0000256" key="9">
    <source>
        <dbReference type="ARBA" id="ARBA00023136"/>
    </source>
</evidence>
<comment type="subcellular location">
    <subcellularLocation>
        <location evidence="1 11">Cell outer membrane</location>
        <topology evidence="1 11">Multi-pass membrane protein</topology>
    </subcellularLocation>
</comment>
<dbReference type="Proteomes" id="UP000425960">
    <property type="component" value="Chromosome"/>
</dbReference>
<evidence type="ECO:0000256" key="11">
    <source>
        <dbReference type="PROSITE-ProRule" id="PRU01360"/>
    </source>
</evidence>
<dbReference type="InterPro" id="IPR039426">
    <property type="entry name" value="TonB-dep_rcpt-like"/>
</dbReference>
<dbReference type="GO" id="GO:0009279">
    <property type="term" value="C:cell outer membrane"/>
    <property type="evidence" value="ECO:0007669"/>
    <property type="project" value="UniProtKB-SubCell"/>
</dbReference>
<dbReference type="InterPro" id="IPR012910">
    <property type="entry name" value="Plug_dom"/>
</dbReference>
<evidence type="ECO:0000256" key="10">
    <source>
        <dbReference type="ARBA" id="ARBA00023237"/>
    </source>
</evidence>
<reference evidence="15 16" key="1">
    <citation type="submission" date="2019-11" db="EMBL/GenBank/DDBJ databases">
        <title>Comparative genomics of hydrocarbon-degrading Desulfosarcina strains.</title>
        <authorList>
            <person name="Watanabe M."/>
            <person name="Kojima H."/>
            <person name="Fukui M."/>
        </authorList>
    </citation>
    <scope>NUCLEOTIDE SEQUENCE [LARGE SCALE GENOMIC DNA]</scope>
    <source>
        <strain evidence="15 16">28bB2T</strain>
    </source>
</reference>
<dbReference type="PROSITE" id="PS52016">
    <property type="entry name" value="TONB_DEPENDENT_REC_3"/>
    <property type="match status" value="1"/>
</dbReference>
<proteinExistence type="inferred from homology"/>
<evidence type="ECO:0000256" key="7">
    <source>
        <dbReference type="ARBA" id="ARBA00023065"/>
    </source>
</evidence>
<dbReference type="EMBL" id="AP021876">
    <property type="protein sequence ID" value="BBO85439.1"/>
    <property type="molecule type" value="Genomic_DNA"/>
</dbReference>
<dbReference type="InterPro" id="IPR000531">
    <property type="entry name" value="Beta-barrel_TonB"/>
</dbReference>
<dbReference type="PANTHER" id="PTHR32552">
    <property type="entry name" value="FERRICHROME IRON RECEPTOR-RELATED"/>
    <property type="match status" value="1"/>
</dbReference>
<dbReference type="Pfam" id="PF07715">
    <property type="entry name" value="Plug"/>
    <property type="match status" value="1"/>
</dbReference>